<keyword evidence="11 16" id="KW-0440">LIM domain</keyword>
<dbReference type="PROSITE" id="PS50023">
    <property type="entry name" value="LIM_DOMAIN_2"/>
    <property type="match status" value="1"/>
</dbReference>
<keyword evidence="10 16" id="KW-0862">Zinc</keyword>
<dbReference type="SMART" id="SM01203">
    <property type="entry name" value="DUF3585"/>
    <property type="match status" value="1"/>
</dbReference>
<evidence type="ECO:0000256" key="2">
    <source>
        <dbReference type="ARBA" id="ARBA00004202"/>
    </source>
</evidence>
<dbReference type="SUPFAM" id="SSF47576">
    <property type="entry name" value="Calponin-homology domain, CH-domain"/>
    <property type="match status" value="1"/>
</dbReference>
<name>A0A401NS76_SCYTO</name>
<dbReference type="Pfam" id="PF00307">
    <property type="entry name" value="CH"/>
    <property type="match status" value="1"/>
</dbReference>
<dbReference type="Gene3D" id="1.10.418.10">
    <property type="entry name" value="Calponin-like domain"/>
    <property type="match status" value="1"/>
</dbReference>
<feature type="region of interest" description="Disordered" evidence="17">
    <location>
        <begin position="489"/>
        <end position="613"/>
    </location>
</feature>
<dbReference type="GO" id="GO:0042995">
    <property type="term" value="C:cell projection"/>
    <property type="evidence" value="ECO:0007669"/>
    <property type="project" value="UniProtKB-SubCell"/>
</dbReference>
<dbReference type="PANTHER" id="PTHR23167">
    <property type="entry name" value="CALPONIN HOMOLOGY DOMAIN-CONTAINING PROTEIN DDB_G0272472-RELATED"/>
    <property type="match status" value="1"/>
</dbReference>
<evidence type="ECO:0000259" key="19">
    <source>
        <dbReference type="PROSITE" id="PS50023"/>
    </source>
</evidence>
<evidence type="ECO:0008006" key="23">
    <source>
        <dbReference type="Google" id="ProtNLM"/>
    </source>
</evidence>
<gene>
    <name evidence="21" type="ORF">scyTo_0013242</name>
</gene>
<feature type="domain" description="Calponin-homology (CH)" evidence="18">
    <location>
        <begin position="1"/>
        <end position="107"/>
    </location>
</feature>
<keyword evidence="14" id="KW-0206">Cytoskeleton</keyword>
<evidence type="ECO:0000256" key="4">
    <source>
        <dbReference type="ARBA" id="ARBA00004316"/>
    </source>
</evidence>
<dbReference type="GO" id="GO:0046872">
    <property type="term" value="F:metal ion binding"/>
    <property type="evidence" value="ECO:0007669"/>
    <property type="project" value="UniProtKB-KW"/>
</dbReference>
<feature type="compositionally biased region" description="Polar residues" evidence="17">
    <location>
        <begin position="322"/>
        <end position="345"/>
    </location>
</feature>
<keyword evidence="22" id="KW-1185">Reference proteome</keyword>
<feature type="compositionally biased region" description="Polar residues" evidence="17">
    <location>
        <begin position="572"/>
        <end position="604"/>
    </location>
</feature>
<feature type="compositionally biased region" description="Polar residues" evidence="17">
    <location>
        <begin position="507"/>
        <end position="528"/>
    </location>
</feature>
<feature type="region of interest" description="Disordered" evidence="17">
    <location>
        <begin position="634"/>
        <end position="673"/>
    </location>
</feature>
<dbReference type="InterPro" id="IPR022735">
    <property type="entry name" value="bMERB_dom"/>
</dbReference>
<evidence type="ECO:0000256" key="7">
    <source>
        <dbReference type="ARBA" id="ARBA00022553"/>
    </source>
</evidence>
<evidence type="ECO:0000256" key="1">
    <source>
        <dbReference type="ARBA" id="ARBA00004172"/>
    </source>
</evidence>
<dbReference type="OMA" id="DWFQLIH"/>
<evidence type="ECO:0000256" key="10">
    <source>
        <dbReference type="ARBA" id="ARBA00022833"/>
    </source>
</evidence>
<dbReference type="EMBL" id="BFAA01006689">
    <property type="protein sequence ID" value="GCB63748.1"/>
    <property type="molecule type" value="Genomic_DNA"/>
</dbReference>
<dbReference type="Proteomes" id="UP000288216">
    <property type="component" value="Unassembled WGS sequence"/>
</dbReference>
<dbReference type="GO" id="GO:0055037">
    <property type="term" value="C:recycling endosome"/>
    <property type="evidence" value="ECO:0007669"/>
    <property type="project" value="UniProtKB-SubCell"/>
</dbReference>
<dbReference type="SUPFAM" id="SSF57716">
    <property type="entry name" value="Glucocorticoid receptor-like (DNA-binding domain)"/>
    <property type="match status" value="1"/>
</dbReference>
<proteinExistence type="predicted"/>
<dbReference type="InterPro" id="IPR001781">
    <property type="entry name" value="Znf_LIM"/>
</dbReference>
<dbReference type="Pfam" id="PF00412">
    <property type="entry name" value="LIM"/>
    <property type="match status" value="1"/>
</dbReference>
<evidence type="ECO:0000256" key="11">
    <source>
        <dbReference type="ARBA" id="ARBA00023038"/>
    </source>
</evidence>
<feature type="compositionally biased region" description="Polar residues" evidence="17">
    <location>
        <begin position="386"/>
        <end position="452"/>
    </location>
</feature>
<keyword evidence="5" id="KW-1003">Cell membrane</keyword>
<dbReference type="GO" id="GO:0005856">
    <property type="term" value="C:cytoskeleton"/>
    <property type="evidence" value="ECO:0007669"/>
    <property type="project" value="UniProtKB-SubCell"/>
</dbReference>
<evidence type="ECO:0000256" key="15">
    <source>
        <dbReference type="ARBA" id="ARBA00023273"/>
    </source>
</evidence>
<dbReference type="SMART" id="SM00132">
    <property type="entry name" value="LIM"/>
    <property type="match status" value="1"/>
</dbReference>
<comment type="subcellular location">
    <subcellularLocation>
        <location evidence="2">Cell membrane</location>
        <topology evidence="2">Peripheral membrane protein</topology>
    </subcellularLocation>
    <subcellularLocation>
        <location evidence="4">Cell projection</location>
    </subcellularLocation>
    <subcellularLocation>
        <location evidence="3">Cytoplasm</location>
        <location evidence="3">Cytoskeleton</location>
    </subcellularLocation>
    <subcellularLocation>
        <location evidence="1">Recycling endosome</location>
    </subcellularLocation>
</comment>
<feature type="region of interest" description="Disordered" evidence="17">
    <location>
        <begin position="117"/>
        <end position="160"/>
    </location>
</feature>
<dbReference type="PANTHER" id="PTHR23167:SF87">
    <property type="entry name" value="MICAL-LIKE PROTEIN 2"/>
    <property type="match status" value="1"/>
</dbReference>
<evidence type="ECO:0000256" key="6">
    <source>
        <dbReference type="ARBA" id="ARBA00022490"/>
    </source>
</evidence>
<dbReference type="InterPro" id="IPR001715">
    <property type="entry name" value="CH_dom"/>
</dbReference>
<dbReference type="PROSITE" id="PS51848">
    <property type="entry name" value="BMERB"/>
    <property type="match status" value="1"/>
</dbReference>
<keyword evidence="8 16" id="KW-0479">Metal-binding</keyword>
<evidence type="ECO:0000259" key="18">
    <source>
        <dbReference type="PROSITE" id="PS50021"/>
    </source>
</evidence>
<feature type="compositionally biased region" description="Basic residues" evidence="17">
    <location>
        <begin position="540"/>
        <end position="549"/>
    </location>
</feature>
<feature type="compositionally biased region" description="Polar residues" evidence="17">
    <location>
        <begin position="550"/>
        <end position="564"/>
    </location>
</feature>
<dbReference type="Pfam" id="PF12130">
    <property type="entry name" value="bMERB_dom"/>
    <property type="match status" value="1"/>
</dbReference>
<evidence type="ECO:0000256" key="13">
    <source>
        <dbReference type="ARBA" id="ARBA00023136"/>
    </source>
</evidence>
<evidence type="ECO:0000313" key="21">
    <source>
        <dbReference type="EMBL" id="GCB63748.1"/>
    </source>
</evidence>
<dbReference type="FunFam" id="1.10.418.10:FF:000055">
    <property type="entry name" value="MICAL-like protein 2"/>
    <property type="match status" value="1"/>
</dbReference>
<accession>A0A401NS76</accession>
<evidence type="ECO:0000256" key="17">
    <source>
        <dbReference type="SAM" id="MobiDB-lite"/>
    </source>
</evidence>
<feature type="region of interest" description="Disordered" evidence="17">
    <location>
        <begin position="705"/>
        <end position="737"/>
    </location>
</feature>
<comment type="caution">
    <text evidence="21">The sequence shown here is derived from an EMBL/GenBank/DDBJ whole genome shotgun (WGS) entry which is preliminary data.</text>
</comment>
<feature type="domain" description="LIM zinc-binding" evidence="19">
    <location>
        <begin position="180"/>
        <end position="242"/>
    </location>
</feature>
<evidence type="ECO:0000256" key="16">
    <source>
        <dbReference type="PROSITE-ProRule" id="PRU00125"/>
    </source>
</evidence>
<evidence type="ECO:0000256" key="9">
    <source>
        <dbReference type="ARBA" id="ARBA00022753"/>
    </source>
</evidence>
<keyword evidence="7" id="KW-0597">Phosphoprotein</keyword>
<sequence length="911" mass="100259">MAAIKALQQWCKKQCEGYGNVQITNMTTSWRDGLAFCAILHHFRPDLISFDSLKKEDVYENNKLAFRVAEEKLGIPALLDAEDMVAMKVPDRLSILTYVSQYFNYFTGRSPIGGLAHIKRPASDSGEQPVPKRSTPETKPKVPKNPLTPHPPPSSRVAPKNIVPAADAGNRSTKSGTLSNSCTICKKTVLLVQRYLVDGNLYHRSCFRCKQCSNTLMAGAYKTGSVPGTFICTHHQAKAGENNNSNIIVPTLRGISAKPNDSAPTIHKPVLSHVTGPAAVTNTPKEAKASPAAFKPGNSHTERMPAAKQRFMRSGTPDLAPSVSSFHSQDPVQGQHSLMETSPQKPWSPRNQERTNVSKSPTSTTRPSSDAVKDKARSVLQKNLPFDNNNNQGVTSPSRFNVNKPSAPQSTSHQTTKTITLDISSQKNAQSGTKQSTTPEQRAEPSNTQAQGSKWRPISTLEVSSRPVVAKGIANPEVVLTLSADRTPRAPLNRASSMNEATGRGLTLTQQTNSKGNFSYSPQIITSQETDESPSDWRSKLKPVQKHHSFGSSDVKQTHSSSINVDVKKTDSFANTANTPSTTKTAGGSNWTPGSATISTSASPTKEVPSIEANTFRSAQQKRVLKPDAELLAGGKNDLQTPSPIDKNPATVSPFVKEKRSPPIPGSSPQPTLVKVTEELPGRQSWVQGNLITVTAETARAKFFEDDHVPGDSKKSQGHSDPATLPEKPTSSQRISEEDIQKELRDIGKELDILEQKGVDLEPQLRSCEGDEREDELMVQWFKLIHEKQLLMRRESELVHISKQQILEDRQCQIDQELRALMEKSEDTKTDGDRAREMELIQDLLRTVEGRNDIIDTLDEDRVREMEEDQIMAAMISRMDVGKETEPDLKKKSKFRLKFLKGFGGKPKGKE</sequence>
<evidence type="ECO:0000259" key="20">
    <source>
        <dbReference type="PROSITE" id="PS51848"/>
    </source>
</evidence>
<keyword evidence="9" id="KW-0967">Endosome</keyword>
<reference evidence="21 22" key="1">
    <citation type="journal article" date="2018" name="Nat. Ecol. Evol.">
        <title>Shark genomes provide insights into elasmobranch evolution and the origin of vertebrates.</title>
        <authorList>
            <person name="Hara Y"/>
            <person name="Yamaguchi K"/>
            <person name="Onimaru K"/>
            <person name="Kadota M"/>
            <person name="Koyanagi M"/>
            <person name="Keeley SD"/>
            <person name="Tatsumi K"/>
            <person name="Tanaka K"/>
            <person name="Motone F"/>
            <person name="Kageyama Y"/>
            <person name="Nozu R"/>
            <person name="Adachi N"/>
            <person name="Nishimura O"/>
            <person name="Nakagawa R"/>
            <person name="Tanegashima C"/>
            <person name="Kiyatake I"/>
            <person name="Matsumoto R"/>
            <person name="Murakumo K"/>
            <person name="Nishida K"/>
            <person name="Terakita A"/>
            <person name="Kuratani S"/>
            <person name="Sato K"/>
            <person name="Hyodo S Kuraku.S."/>
        </authorList>
    </citation>
    <scope>NUCLEOTIDE SEQUENCE [LARGE SCALE GENOMIC DNA]</scope>
</reference>
<dbReference type="PROSITE" id="PS00478">
    <property type="entry name" value="LIM_DOMAIN_1"/>
    <property type="match status" value="1"/>
</dbReference>
<dbReference type="CDD" id="cd21253">
    <property type="entry name" value="CH_MICALL2"/>
    <property type="match status" value="1"/>
</dbReference>
<dbReference type="PROSITE" id="PS50021">
    <property type="entry name" value="CH"/>
    <property type="match status" value="1"/>
</dbReference>
<evidence type="ECO:0000256" key="14">
    <source>
        <dbReference type="ARBA" id="ARBA00023212"/>
    </source>
</evidence>
<dbReference type="InterPro" id="IPR036872">
    <property type="entry name" value="CH_dom_sf"/>
</dbReference>
<keyword evidence="12" id="KW-0175">Coiled coil</keyword>
<dbReference type="Gene3D" id="2.10.110.10">
    <property type="entry name" value="Cysteine Rich Protein"/>
    <property type="match status" value="1"/>
</dbReference>
<evidence type="ECO:0000256" key="3">
    <source>
        <dbReference type="ARBA" id="ARBA00004245"/>
    </source>
</evidence>
<dbReference type="InterPro" id="IPR050540">
    <property type="entry name" value="F-actin_Monoox_Mical"/>
</dbReference>
<protein>
    <recommendedName>
        <fullName evidence="23">MICAL-like protein 2</fullName>
    </recommendedName>
</protein>
<dbReference type="GO" id="GO:0005886">
    <property type="term" value="C:plasma membrane"/>
    <property type="evidence" value="ECO:0007669"/>
    <property type="project" value="UniProtKB-SubCell"/>
</dbReference>
<evidence type="ECO:0000256" key="5">
    <source>
        <dbReference type="ARBA" id="ARBA00022475"/>
    </source>
</evidence>
<evidence type="ECO:0000313" key="22">
    <source>
        <dbReference type="Proteomes" id="UP000288216"/>
    </source>
</evidence>
<dbReference type="AlphaFoldDB" id="A0A401NS76"/>
<feature type="compositionally biased region" description="Basic and acidic residues" evidence="17">
    <location>
        <begin position="705"/>
        <end position="715"/>
    </location>
</feature>
<keyword evidence="13" id="KW-0472">Membrane</keyword>
<feature type="domain" description="BMERB" evidence="20">
    <location>
        <begin position="727"/>
        <end position="874"/>
    </location>
</feature>
<evidence type="ECO:0000256" key="12">
    <source>
        <dbReference type="ARBA" id="ARBA00023054"/>
    </source>
</evidence>
<feature type="region of interest" description="Disordered" evidence="17">
    <location>
        <begin position="281"/>
        <end position="459"/>
    </location>
</feature>
<dbReference type="OrthoDB" id="18853at2759"/>
<dbReference type="STRING" id="75743.A0A401NS76"/>
<organism evidence="21 22">
    <name type="scientific">Scyliorhinus torazame</name>
    <name type="common">Cloudy catshark</name>
    <name type="synonym">Catulus torazame</name>
    <dbReference type="NCBI Taxonomy" id="75743"/>
    <lineage>
        <taxon>Eukaryota</taxon>
        <taxon>Metazoa</taxon>
        <taxon>Chordata</taxon>
        <taxon>Craniata</taxon>
        <taxon>Vertebrata</taxon>
        <taxon>Chondrichthyes</taxon>
        <taxon>Elasmobranchii</taxon>
        <taxon>Galeomorphii</taxon>
        <taxon>Galeoidea</taxon>
        <taxon>Carcharhiniformes</taxon>
        <taxon>Scyliorhinidae</taxon>
        <taxon>Scyliorhinus</taxon>
    </lineage>
</organism>
<dbReference type="SMART" id="SM00033">
    <property type="entry name" value="CH"/>
    <property type="match status" value="1"/>
</dbReference>
<feature type="compositionally biased region" description="Low complexity" evidence="17">
    <location>
        <begin position="358"/>
        <end position="369"/>
    </location>
</feature>
<keyword evidence="15" id="KW-0966">Cell projection</keyword>
<keyword evidence="6" id="KW-0963">Cytoplasm</keyword>
<evidence type="ECO:0000256" key="8">
    <source>
        <dbReference type="ARBA" id="ARBA00022723"/>
    </source>
</evidence>